<comment type="caution">
    <text evidence="1">The sequence shown here is derived from an EMBL/GenBank/DDBJ whole genome shotgun (WGS) entry which is preliminary data.</text>
</comment>
<dbReference type="EMBL" id="DPIY01000010">
    <property type="protein sequence ID" value="HCT58214.1"/>
    <property type="molecule type" value="Genomic_DNA"/>
</dbReference>
<dbReference type="SUPFAM" id="SSF140804">
    <property type="entry name" value="YidB-like"/>
    <property type="match status" value="1"/>
</dbReference>
<dbReference type="Proteomes" id="UP000264071">
    <property type="component" value="Unassembled WGS sequence"/>
</dbReference>
<accession>A0A3D4VBJ8</accession>
<dbReference type="OMA" id="HVEQWAS"/>
<name>A0A3D4VBJ8_9BACT</name>
<gene>
    <name evidence="1" type="ORF">DGD08_13500</name>
</gene>
<sequence>MGLLDGALGQVAGSLLNGQGGAQGGDAAQAMLGGLLQQFGGGSGSSQGLLAAAMTLVQQQGGLEAIVQKLQSGGLGDVVQSWVGTGANAPVTGAQLQDALGGDVLQSVATQAGVSPEAAGTGLASVLPELVNQLTPGGSLPANSGDLLKSVMGMLNR</sequence>
<evidence type="ECO:0000313" key="1">
    <source>
        <dbReference type="EMBL" id="HCT58214.1"/>
    </source>
</evidence>
<reference evidence="1 2" key="1">
    <citation type="journal article" date="2018" name="Nat. Biotechnol.">
        <title>A standardized bacterial taxonomy based on genome phylogeny substantially revises the tree of life.</title>
        <authorList>
            <person name="Parks D.H."/>
            <person name="Chuvochina M."/>
            <person name="Waite D.W."/>
            <person name="Rinke C."/>
            <person name="Skarshewski A."/>
            <person name="Chaumeil P.A."/>
            <person name="Hugenholtz P."/>
        </authorList>
    </citation>
    <scope>NUCLEOTIDE SEQUENCE [LARGE SCALE GENOMIC DNA]</scope>
    <source>
        <strain evidence="1">UBA8844</strain>
    </source>
</reference>
<dbReference type="InterPro" id="IPR027405">
    <property type="entry name" value="YidB-like"/>
</dbReference>
<dbReference type="Pfam" id="PF20159">
    <property type="entry name" value="YidB"/>
    <property type="match status" value="1"/>
</dbReference>
<evidence type="ECO:0000313" key="2">
    <source>
        <dbReference type="Proteomes" id="UP000264071"/>
    </source>
</evidence>
<organism evidence="1 2">
    <name type="scientific">Gemmatimonas aurantiaca</name>
    <dbReference type="NCBI Taxonomy" id="173480"/>
    <lineage>
        <taxon>Bacteria</taxon>
        <taxon>Pseudomonadati</taxon>
        <taxon>Gemmatimonadota</taxon>
        <taxon>Gemmatimonadia</taxon>
        <taxon>Gemmatimonadales</taxon>
        <taxon>Gemmatimonadaceae</taxon>
        <taxon>Gemmatimonas</taxon>
    </lineage>
</organism>
<protein>
    <submittedName>
        <fullName evidence="1">DUF937 domain-containing protein</fullName>
    </submittedName>
</protein>
<dbReference type="InterPro" id="IPR045372">
    <property type="entry name" value="YidB"/>
</dbReference>
<dbReference type="AlphaFoldDB" id="A0A3D4VBJ8"/>
<dbReference type="Gene3D" id="1.10.10.690">
    <property type="entry name" value="YidB-like"/>
    <property type="match status" value="1"/>
</dbReference>
<proteinExistence type="predicted"/>